<dbReference type="PROSITE" id="PS52016">
    <property type="entry name" value="TONB_DEPENDENT_REC_3"/>
    <property type="match status" value="1"/>
</dbReference>
<dbReference type="NCBIfam" id="TIGR04056">
    <property type="entry name" value="OMP_RagA_SusC"/>
    <property type="match status" value="1"/>
</dbReference>
<dbReference type="InterPro" id="IPR023996">
    <property type="entry name" value="TonB-dep_OMP_SusC/RagA"/>
</dbReference>
<dbReference type="InterPro" id="IPR036942">
    <property type="entry name" value="Beta-barrel_TonB_sf"/>
</dbReference>
<keyword evidence="4 7" id="KW-0812">Transmembrane</keyword>
<feature type="domain" description="Secretin/TonB short N-terminal" evidence="8">
    <location>
        <begin position="87"/>
        <end position="136"/>
    </location>
</feature>
<dbReference type="Proteomes" id="UP000291117">
    <property type="component" value="Unassembled WGS sequence"/>
</dbReference>
<evidence type="ECO:0000259" key="9">
    <source>
        <dbReference type="Pfam" id="PF07715"/>
    </source>
</evidence>
<organism evidence="10 11">
    <name type="scientific">Pedobacter hiemivivus</name>
    <dbReference type="NCBI Taxonomy" id="2530454"/>
    <lineage>
        <taxon>Bacteria</taxon>
        <taxon>Pseudomonadati</taxon>
        <taxon>Bacteroidota</taxon>
        <taxon>Sphingobacteriia</taxon>
        <taxon>Sphingobacteriales</taxon>
        <taxon>Sphingobacteriaceae</taxon>
        <taxon>Pedobacter</taxon>
    </lineage>
</organism>
<dbReference type="SUPFAM" id="SSF49464">
    <property type="entry name" value="Carboxypeptidase regulatory domain-like"/>
    <property type="match status" value="1"/>
</dbReference>
<evidence type="ECO:0000313" key="11">
    <source>
        <dbReference type="Proteomes" id="UP000291117"/>
    </source>
</evidence>
<reference evidence="10 11" key="1">
    <citation type="submission" date="2019-02" db="EMBL/GenBank/DDBJ databases">
        <title>Pedobacter sp. RP-3-8 sp. nov., isolated from Arctic soil.</title>
        <authorList>
            <person name="Dahal R.H."/>
        </authorList>
    </citation>
    <scope>NUCLEOTIDE SEQUENCE [LARGE SCALE GENOMIC DNA]</scope>
    <source>
        <strain evidence="10 11">RP-3-8</strain>
    </source>
</reference>
<dbReference type="Gene3D" id="2.170.130.10">
    <property type="entry name" value="TonB-dependent receptor, plug domain"/>
    <property type="match status" value="1"/>
</dbReference>
<dbReference type="InterPro" id="IPR039426">
    <property type="entry name" value="TonB-dep_rcpt-like"/>
</dbReference>
<dbReference type="InterPro" id="IPR012910">
    <property type="entry name" value="Plug_dom"/>
</dbReference>
<dbReference type="Gene3D" id="2.60.40.1120">
    <property type="entry name" value="Carboxypeptidase-like, regulatory domain"/>
    <property type="match status" value="1"/>
</dbReference>
<dbReference type="Pfam" id="PF07660">
    <property type="entry name" value="STN"/>
    <property type="match status" value="1"/>
</dbReference>
<dbReference type="SUPFAM" id="SSF56935">
    <property type="entry name" value="Porins"/>
    <property type="match status" value="1"/>
</dbReference>
<evidence type="ECO:0000256" key="7">
    <source>
        <dbReference type="PROSITE-ProRule" id="PRU01360"/>
    </source>
</evidence>
<gene>
    <name evidence="10" type="ORF">EZ444_09050</name>
</gene>
<name>A0A4V2MK61_9SPHI</name>
<comment type="similarity">
    <text evidence="7">Belongs to the TonB-dependent receptor family.</text>
</comment>
<dbReference type="RefSeq" id="WP_131608408.1">
    <property type="nucleotide sequence ID" value="NZ_SJSM01000004.1"/>
</dbReference>
<proteinExistence type="inferred from homology"/>
<evidence type="ECO:0000256" key="2">
    <source>
        <dbReference type="ARBA" id="ARBA00022448"/>
    </source>
</evidence>
<accession>A0A4V2MK61</accession>
<evidence type="ECO:0000259" key="8">
    <source>
        <dbReference type="Pfam" id="PF07660"/>
    </source>
</evidence>
<keyword evidence="6 7" id="KW-0998">Cell outer membrane</keyword>
<dbReference type="Gene3D" id="2.40.170.20">
    <property type="entry name" value="TonB-dependent receptor, beta-barrel domain"/>
    <property type="match status" value="1"/>
</dbReference>
<dbReference type="OrthoDB" id="9768177at2"/>
<keyword evidence="11" id="KW-1185">Reference proteome</keyword>
<dbReference type="InterPro" id="IPR008969">
    <property type="entry name" value="CarboxyPept-like_regulatory"/>
</dbReference>
<evidence type="ECO:0000256" key="5">
    <source>
        <dbReference type="ARBA" id="ARBA00023136"/>
    </source>
</evidence>
<keyword evidence="5 7" id="KW-0472">Membrane</keyword>
<dbReference type="InterPro" id="IPR023997">
    <property type="entry name" value="TonB-dep_OMP_SusC/RagA_CS"/>
</dbReference>
<dbReference type="NCBIfam" id="TIGR04057">
    <property type="entry name" value="SusC_RagA_signa"/>
    <property type="match status" value="1"/>
</dbReference>
<feature type="domain" description="TonB-dependent receptor plug" evidence="9">
    <location>
        <begin position="241"/>
        <end position="351"/>
    </location>
</feature>
<dbReference type="Pfam" id="PF07715">
    <property type="entry name" value="Plug"/>
    <property type="match status" value="1"/>
</dbReference>
<protein>
    <submittedName>
        <fullName evidence="10">SusC/RagA family TonB-linked outer membrane protein</fullName>
    </submittedName>
</protein>
<evidence type="ECO:0000256" key="6">
    <source>
        <dbReference type="ARBA" id="ARBA00023237"/>
    </source>
</evidence>
<dbReference type="GO" id="GO:0009279">
    <property type="term" value="C:cell outer membrane"/>
    <property type="evidence" value="ECO:0007669"/>
    <property type="project" value="UniProtKB-SubCell"/>
</dbReference>
<keyword evidence="3 7" id="KW-1134">Transmembrane beta strand</keyword>
<dbReference type="AlphaFoldDB" id="A0A4V2MK61"/>
<evidence type="ECO:0000256" key="4">
    <source>
        <dbReference type="ARBA" id="ARBA00022692"/>
    </source>
</evidence>
<dbReference type="EMBL" id="SJSM01000004">
    <property type="protein sequence ID" value="TCC96996.1"/>
    <property type="molecule type" value="Genomic_DNA"/>
</dbReference>
<comment type="caution">
    <text evidence="10">The sequence shown here is derived from an EMBL/GenBank/DDBJ whole genome shotgun (WGS) entry which is preliminary data.</text>
</comment>
<sequence>MKFYALFKRRHIARVAQPILRIMDSVSWLIHNTDKRKLIMRINLTVILLTASLLQVSAGGFAQKINLTQNNISLTQVFKEIRKQSGYDFVYATPQIKLARKVDIFARNASLADVLEKCFLNQPFTYEIQNKTIVIKERSGVIVAPDRKIQGTVLDKKNGSAIPGVVVLVKGTKVATQTDAQGKFTLNVPGGAETLIVRFLGFKTQEIALANFVSFTIRMEEDPQLLEQVVVSTGYQTIAKDRATGSFSQIKQEDMERKLTLNLVDKLEGMASGLLLTSNLPNSSGRPTKNSLLSIRGRSTISATQDPLIVVDGFAFESDLALLNPDDIATVDFLKDAAAASIWGVRASNGVVVIQTKKGKANQAQISFSTNFTIGGKPDLGYRPVASSADYLDFEAEGVNKLLIPDPKGKNLPAISSGADIFFRFKRGEISATERDALVQQLSGYDYKTQYSKYLLQKQQIQQYNLSASGGNESARYFVSGSYSKELPVSKGDQTERFTLNSKNDFQLSKRLAASAGLMLIMNNSKNNGLGLTPLQPGISTILPYDRIVGDDGKPVQYARAFNAAGLDVLEKQGYFPWRYNYLSALSDADNTVRYSQFRVNGSLQYKIIEGLSAQASGLYERSFQRSRNYYSPDSYTTRNTINTATSILAGSNPAKLVYGLPVGGILDQGNIDMEQYNVRGQLVLNKKFGSDHRVDAVAGIEMRQVWTAGATNRLYGYDDQTLSSLPVNYATQYSMAVTGSKTTPSLPNTLTDVRDRFLSWYTNANYTFKEKYVISGSARLDDSNLFGASEEYRATPLWSLGGMWKLGQEDFLQLPFVDRLNLRVTYGVNGNVDKTTSPFLIATVSSSPDFYNGLNYASISNPANPLLRWEKTKTFNIGVDVSLWKDRLALSVDVYKKKSYDLLGPAEFNPTYGFTTLKVNTGRLDNHGVDLNLTADVLRNGDFQWKSQLNFGYNENKVVSSNLQRDNVSYYLNSGPAGNNPIVGKSIDGIYSTNWGGLDNKGRPTVLTGDGKQMFVENDISNDLSTLTYSGTTVPKYFGGFTNTFRYKQFDLSFLITYKLGYVFRRPSVDYFSYFTQKTIHSDVGQRWRQPGDEAKTNVPVMPSNGVNYSANWYTSSNQLIESGSHIRFREISLSYSLAPSIVKQLHMRQLSVMAYVRNLGLIWAKNKEGIDPDFVPSAYYTILPTPASFALGLRASF</sequence>
<keyword evidence="2 7" id="KW-0813">Transport</keyword>
<dbReference type="Pfam" id="PF13715">
    <property type="entry name" value="CarbopepD_reg_2"/>
    <property type="match status" value="1"/>
</dbReference>
<dbReference type="InterPro" id="IPR011662">
    <property type="entry name" value="Secretin/TonB_short_N"/>
</dbReference>
<evidence type="ECO:0000313" key="10">
    <source>
        <dbReference type="EMBL" id="TCC96996.1"/>
    </source>
</evidence>
<comment type="subcellular location">
    <subcellularLocation>
        <location evidence="1 7">Cell outer membrane</location>
        <topology evidence="1 7">Multi-pass membrane protein</topology>
    </subcellularLocation>
</comment>
<evidence type="ECO:0000256" key="1">
    <source>
        <dbReference type="ARBA" id="ARBA00004571"/>
    </source>
</evidence>
<evidence type="ECO:0000256" key="3">
    <source>
        <dbReference type="ARBA" id="ARBA00022452"/>
    </source>
</evidence>
<dbReference type="InterPro" id="IPR037066">
    <property type="entry name" value="Plug_dom_sf"/>
</dbReference>